<dbReference type="InterPro" id="IPR000792">
    <property type="entry name" value="Tscrpt_reg_LuxR_C"/>
</dbReference>
<protein>
    <submittedName>
        <fullName evidence="5">Helix-turn-helix transcriptional regulator</fullName>
    </submittedName>
</protein>
<name>A0AA46TMN9_9GAMM</name>
<dbReference type="Proteomes" id="UP001164935">
    <property type="component" value="Chromosome"/>
</dbReference>
<dbReference type="PRINTS" id="PR00038">
    <property type="entry name" value="HTHLUXR"/>
</dbReference>
<accession>A0AA46TMN9</accession>
<dbReference type="SUPFAM" id="SSF46894">
    <property type="entry name" value="C-terminal effector domain of the bipartite response regulators"/>
    <property type="match status" value="1"/>
</dbReference>
<feature type="domain" description="HTH luxR-type" evidence="4">
    <location>
        <begin position="196"/>
        <end position="261"/>
    </location>
</feature>
<dbReference type="InterPro" id="IPR036388">
    <property type="entry name" value="WH-like_DNA-bd_sf"/>
</dbReference>
<dbReference type="AlphaFoldDB" id="A0AA46TMN9"/>
<dbReference type="GO" id="GO:0003677">
    <property type="term" value="F:DNA binding"/>
    <property type="evidence" value="ECO:0007669"/>
    <property type="project" value="UniProtKB-KW"/>
</dbReference>
<organism evidence="5 6">
    <name type="scientific">Halomonas qinghailakensis</name>
    <dbReference type="NCBI Taxonomy" id="2937790"/>
    <lineage>
        <taxon>Bacteria</taxon>
        <taxon>Pseudomonadati</taxon>
        <taxon>Pseudomonadota</taxon>
        <taxon>Gammaproteobacteria</taxon>
        <taxon>Oceanospirillales</taxon>
        <taxon>Halomonadaceae</taxon>
        <taxon>Halomonas</taxon>
    </lineage>
</organism>
<dbReference type="RefSeq" id="WP_030070941.1">
    <property type="nucleotide sequence ID" value="NZ_CP096973.1"/>
</dbReference>
<dbReference type="Pfam" id="PF00196">
    <property type="entry name" value="GerE"/>
    <property type="match status" value="1"/>
</dbReference>
<gene>
    <name evidence="5" type="ORF">M0220_09550</name>
</gene>
<keyword evidence="2" id="KW-0238">DNA-binding</keyword>
<keyword evidence="1" id="KW-0805">Transcription regulation</keyword>
<dbReference type="InterPro" id="IPR016032">
    <property type="entry name" value="Sig_transdc_resp-reg_C-effctor"/>
</dbReference>
<dbReference type="Gene3D" id="1.10.10.10">
    <property type="entry name" value="Winged helix-like DNA-binding domain superfamily/Winged helix DNA-binding domain"/>
    <property type="match status" value="1"/>
</dbReference>
<keyword evidence="3" id="KW-0804">Transcription</keyword>
<evidence type="ECO:0000256" key="2">
    <source>
        <dbReference type="ARBA" id="ARBA00023125"/>
    </source>
</evidence>
<dbReference type="PANTHER" id="PTHR44688:SF16">
    <property type="entry name" value="DNA-BINDING TRANSCRIPTIONAL ACTIVATOR DEVR_DOSR"/>
    <property type="match status" value="1"/>
</dbReference>
<reference evidence="5" key="1">
    <citation type="submission" date="2022-05" db="EMBL/GenBank/DDBJ databases">
        <title>Complete sequence of a novel PHA-producing Halomonas strain.</title>
        <authorList>
            <person name="Zheng Z."/>
        </authorList>
    </citation>
    <scope>NUCLEOTIDE SEQUENCE</scope>
    <source>
        <strain evidence="5">ZZQ-149</strain>
    </source>
</reference>
<dbReference type="KEGG" id="hqn:M0220_09550"/>
<proteinExistence type="predicted"/>
<evidence type="ECO:0000259" key="4">
    <source>
        <dbReference type="PROSITE" id="PS50043"/>
    </source>
</evidence>
<dbReference type="PROSITE" id="PS50043">
    <property type="entry name" value="HTH_LUXR_2"/>
    <property type="match status" value="1"/>
</dbReference>
<keyword evidence="6" id="KW-1185">Reference proteome</keyword>
<dbReference type="PANTHER" id="PTHR44688">
    <property type="entry name" value="DNA-BINDING TRANSCRIPTIONAL ACTIVATOR DEVR_DOSR"/>
    <property type="match status" value="1"/>
</dbReference>
<dbReference type="GO" id="GO:0006355">
    <property type="term" value="P:regulation of DNA-templated transcription"/>
    <property type="evidence" value="ECO:0007669"/>
    <property type="project" value="InterPro"/>
</dbReference>
<evidence type="ECO:0000256" key="3">
    <source>
        <dbReference type="ARBA" id="ARBA00023163"/>
    </source>
</evidence>
<dbReference type="PROSITE" id="PS51257">
    <property type="entry name" value="PROKAR_LIPOPROTEIN"/>
    <property type="match status" value="1"/>
</dbReference>
<dbReference type="EMBL" id="CP096973">
    <property type="protein sequence ID" value="UYO73144.1"/>
    <property type="molecule type" value="Genomic_DNA"/>
</dbReference>
<evidence type="ECO:0000313" key="5">
    <source>
        <dbReference type="EMBL" id="UYO73144.1"/>
    </source>
</evidence>
<dbReference type="SMART" id="SM00421">
    <property type="entry name" value="HTH_LUXR"/>
    <property type="match status" value="1"/>
</dbReference>
<evidence type="ECO:0000313" key="6">
    <source>
        <dbReference type="Proteomes" id="UP001164935"/>
    </source>
</evidence>
<evidence type="ECO:0000256" key="1">
    <source>
        <dbReference type="ARBA" id="ARBA00023015"/>
    </source>
</evidence>
<sequence>MNKAANTQLIEWGALLPSVAACIEAVERDNFESQLLALLHQAVGIEQCMIFGCSTSGDIDCLLAANHQLPRVADRLAHLYVSGLFRQDPNYRQLSQLAGKQEPITTDALTTMQVEAMSPAYRSHLFAFPDLIDKVSLNVAAKEGAYYLNLYRGPQRGPFTAANLDCLNSIAPLLTSLLRRHYSNAPARPEQLSAREAAALAPLSERERQLCLYLLRGHTLKTAAAKLDVAFSTIETYRKRAYAKLGIASKAGLVALCKASR</sequence>